<reference evidence="2 3" key="1">
    <citation type="journal article" date="2023" name="Sci. Data">
        <title>Genome assembly of the Korean intertidal mud-creeper Batillaria attramentaria.</title>
        <authorList>
            <person name="Patra A.K."/>
            <person name="Ho P.T."/>
            <person name="Jun S."/>
            <person name="Lee S.J."/>
            <person name="Kim Y."/>
            <person name="Won Y.J."/>
        </authorList>
    </citation>
    <scope>NUCLEOTIDE SEQUENCE [LARGE SCALE GENOMIC DNA]</scope>
    <source>
        <strain evidence="2">Wonlab-2016</strain>
    </source>
</reference>
<comment type="caution">
    <text evidence="2">The sequence shown here is derived from an EMBL/GenBank/DDBJ whole genome shotgun (WGS) entry which is preliminary data.</text>
</comment>
<evidence type="ECO:0000256" key="1">
    <source>
        <dbReference type="SAM" id="SignalP"/>
    </source>
</evidence>
<sequence>MAIRKAVLVPVAVLLFHVTSAVGMSATSQGKTQVLQMCVIDSFRESWNDLSFFAAAVEPEWVLQVLEVPLALVDAISLSVSQSIRIGVESFDRHCCSIAWLGSRAK</sequence>
<name>A0ABD0LS55_9CAEN</name>
<dbReference type="EMBL" id="JACVVK020000026">
    <property type="protein sequence ID" value="KAK7502414.1"/>
    <property type="molecule type" value="Genomic_DNA"/>
</dbReference>
<feature type="chain" id="PRO_5044750102" description="Secreted protein" evidence="1">
    <location>
        <begin position="22"/>
        <end position="106"/>
    </location>
</feature>
<evidence type="ECO:0000313" key="2">
    <source>
        <dbReference type="EMBL" id="KAK7502414.1"/>
    </source>
</evidence>
<gene>
    <name evidence="2" type="ORF">BaRGS_00006367</name>
</gene>
<dbReference type="AlphaFoldDB" id="A0ABD0LS55"/>
<organism evidence="2 3">
    <name type="scientific">Batillaria attramentaria</name>
    <dbReference type="NCBI Taxonomy" id="370345"/>
    <lineage>
        <taxon>Eukaryota</taxon>
        <taxon>Metazoa</taxon>
        <taxon>Spiralia</taxon>
        <taxon>Lophotrochozoa</taxon>
        <taxon>Mollusca</taxon>
        <taxon>Gastropoda</taxon>
        <taxon>Caenogastropoda</taxon>
        <taxon>Sorbeoconcha</taxon>
        <taxon>Cerithioidea</taxon>
        <taxon>Batillariidae</taxon>
        <taxon>Batillaria</taxon>
    </lineage>
</organism>
<evidence type="ECO:0008006" key="4">
    <source>
        <dbReference type="Google" id="ProtNLM"/>
    </source>
</evidence>
<accession>A0ABD0LS55</accession>
<protein>
    <recommendedName>
        <fullName evidence="4">Secreted protein</fullName>
    </recommendedName>
</protein>
<keyword evidence="3" id="KW-1185">Reference proteome</keyword>
<dbReference type="Proteomes" id="UP001519460">
    <property type="component" value="Unassembled WGS sequence"/>
</dbReference>
<evidence type="ECO:0000313" key="3">
    <source>
        <dbReference type="Proteomes" id="UP001519460"/>
    </source>
</evidence>
<feature type="signal peptide" evidence="1">
    <location>
        <begin position="1"/>
        <end position="21"/>
    </location>
</feature>
<keyword evidence="1" id="KW-0732">Signal</keyword>
<proteinExistence type="predicted"/>